<evidence type="ECO:0000256" key="1">
    <source>
        <dbReference type="ARBA" id="ARBA00004123"/>
    </source>
</evidence>
<dbReference type="GO" id="GO:0006355">
    <property type="term" value="P:regulation of DNA-templated transcription"/>
    <property type="evidence" value="ECO:0007669"/>
    <property type="project" value="InterPro"/>
</dbReference>
<dbReference type="InterPro" id="IPR036093">
    <property type="entry name" value="NAC_dom_sf"/>
</dbReference>
<dbReference type="PANTHER" id="PTHR31989">
    <property type="entry name" value="NAC DOMAIN-CONTAINING PROTEIN 82-RELATED"/>
    <property type="match status" value="1"/>
</dbReference>
<feature type="domain" description="NAC" evidence="6">
    <location>
        <begin position="7"/>
        <end position="177"/>
    </location>
</feature>
<dbReference type="SUPFAM" id="SSF101941">
    <property type="entry name" value="NAC domain"/>
    <property type="match status" value="1"/>
</dbReference>
<evidence type="ECO:0000313" key="7">
    <source>
        <dbReference type="EMBL" id="CAI0398891.1"/>
    </source>
</evidence>
<dbReference type="EMBL" id="CAMGYJ010000004">
    <property type="protein sequence ID" value="CAI0398891.1"/>
    <property type="molecule type" value="Genomic_DNA"/>
</dbReference>
<evidence type="ECO:0000256" key="4">
    <source>
        <dbReference type="ARBA" id="ARBA00023163"/>
    </source>
</evidence>
<dbReference type="Gene3D" id="2.170.150.80">
    <property type="entry name" value="NAC domain"/>
    <property type="match status" value="1"/>
</dbReference>
<dbReference type="InterPro" id="IPR003441">
    <property type="entry name" value="NAC-dom"/>
</dbReference>
<protein>
    <recommendedName>
        <fullName evidence="6">NAC domain-containing protein</fullName>
    </recommendedName>
</protein>
<evidence type="ECO:0000259" key="6">
    <source>
        <dbReference type="PROSITE" id="PS51005"/>
    </source>
</evidence>
<keyword evidence="2" id="KW-0805">Transcription regulation</keyword>
<evidence type="ECO:0000256" key="2">
    <source>
        <dbReference type="ARBA" id="ARBA00023015"/>
    </source>
</evidence>
<reference evidence="7" key="1">
    <citation type="submission" date="2022-08" db="EMBL/GenBank/DDBJ databases">
        <authorList>
            <person name="Gutierrez-Valencia J."/>
        </authorList>
    </citation>
    <scope>NUCLEOTIDE SEQUENCE</scope>
</reference>
<dbReference type="AlphaFoldDB" id="A0AAV0IN77"/>
<comment type="subcellular location">
    <subcellularLocation>
        <location evidence="1">Nucleus</location>
    </subcellularLocation>
</comment>
<dbReference type="GO" id="GO:0005634">
    <property type="term" value="C:nucleus"/>
    <property type="evidence" value="ECO:0007669"/>
    <property type="project" value="UniProtKB-SubCell"/>
</dbReference>
<keyword evidence="8" id="KW-1185">Reference proteome</keyword>
<comment type="caution">
    <text evidence="7">The sequence shown here is derived from an EMBL/GenBank/DDBJ whole genome shotgun (WGS) entry which is preliminary data.</text>
</comment>
<keyword evidence="4" id="KW-0804">Transcription</keyword>
<dbReference type="GO" id="GO:0003677">
    <property type="term" value="F:DNA binding"/>
    <property type="evidence" value="ECO:0007669"/>
    <property type="project" value="UniProtKB-KW"/>
</dbReference>
<proteinExistence type="predicted"/>
<dbReference type="Proteomes" id="UP001154282">
    <property type="component" value="Unassembled WGS sequence"/>
</dbReference>
<gene>
    <name evidence="7" type="ORF">LITE_LOCUS10078</name>
</gene>
<keyword evidence="3" id="KW-0238">DNA-binding</keyword>
<evidence type="ECO:0000256" key="3">
    <source>
        <dbReference type="ARBA" id="ARBA00023125"/>
    </source>
</evidence>
<sequence>MSYIPGLPPGFRFDPTDDVQLILDYLCPKLCQDPNRFHHPNNNVGSVLECDLYDDEEKWKHWFDLTGESRLYFFTRLKKKKEEKGQRVERSFGQSVWKSQRDYEIRIDPEDKESLVIGKKRTFSYKVKTAEEDGGGGSSRESENNGWVMHEFTLDGDLAKKVGCGCDCYVICCVRKKEERSGSSSDERREIELIDPSMIQMNFGQ</sequence>
<evidence type="ECO:0000313" key="8">
    <source>
        <dbReference type="Proteomes" id="UP001154282"/>
    </source>
</evidence>
<accession>A0AAV0IN77</accession>
<name>A0AAV0IN77_9ROSI</name>
<organism evidence="7 8">
    <name type="scientific">Linum tenue</name>
    <dbReference type="NCBI Taxonomy" id="586396"/>
    <lineage>
        <taxon>Eukaryota</taxon>
        <taxon>Viridiplantae</taxon>
        <taxon>Streptophyta</taxon>
        <taxon>Embryophyta</taxon>
        <taxon>Tracheophyta</taxon>
        <taxon>Spermatophyta</taxon>
        <taxon>Magnoliopsida</taxon>
        <taxon>eudicotyledons</taxon>
        <taxon>Gunneridae</taxon>
        <taxon>Pentapetalae</taxon>
        <taxon>rosids</taxon>
        <taxon>fabids</taxon>
        <taxon>Malpighiales</taxon>
        <taxon>Linaceae</taxon>
        <taxon>Linum</taxon>
    </lineage>
</organism>
<dbReference type="Pfam" id="PF02365">
    <property type="entry name" value="NAM"/>
    <property type="match status" value="1"/>
</dbReference>
<keyword evidence="5" id="KW-0539">Nucleus</keyword>
<dbReference type="PROSITE" id="PS51005">
    <property type="entry name" value="NAC"/>
    <property type="match status" value="1"/>
</dbReference>
<evidence type="ECO:0000256" key="5">
    <source>
        <dbReference type="ARBA" id="ARBA00023242"/>
    </source>
</evidence>